<comment type="caution">
    <text evidence="2">The sequence shown here is derived from an EMBL/GenBank/DDBJ whole genome shotgun (WGS) entry which is preliminary data.</text>
</comment>
<sequence length="179" mass="20791">MSSYNRFGSSAPKFGLIMLEPNTPVYGCFPRWPENGEDFIHPNDVAIVTRRIPSERVFRRDRFDGTYYHYQYGTVHFRLRPCLWLAVESDGIDIGDSVETVGVGMERELFVAEVFGMYFVRRKGCILYRLRRGETTIPQLFHAQSMRVLTEKTHLRPGEINHPMPQVHDRGERIPGDLV</sequence>
<dbReference type="AlphaFoldDB" id="M5RPW4"/>
<keyword evidence="3" id="KW-1185">Reference proteome</keyword>
<name>M5RPW4_9BACT</name>
<feature type="compositionally biased region" description="Basic and acidic residues" evidence="1">
    <location>
        <begin position="167"/>
        <end position="179"/>
    </location>
</feature>
<evidence type="ECO:0000313" key="3">
    <source>
        <dbReference type="Proteomes" id="UP000011991"/>
    </source>
</evidence>
<protein>
    <submittedName>
        <fullName evidence="2">Uncharacterized protein</fullName>
    </submittedName>
</protein>
<accession>M5RPW4</accession>
<dbReference type="PATRIC" id="fig|1265738.3.peg.7045"/>
<dbReference type="Proteomes" id="UP000011991">
    <property type="component" value="Unassembled WGS sequence"/>
</dbReference>
<organism evidence="2 3">
    <name type="scientific">Rhodopirellula maiorica SM1</name>
    <dbReference type="NCBI Taxonomy" id="1265738"/>
    <lineage>
        <taxon>Bacteria</taxon>
        <taxon>Pseudomonadati</taxon>
        <taxon>Planctomycetota</taxon>
        <taxon>Planctomycetia</taxon>
        <taxon>Pirellulales</taxon>
        <taxon>Pirellulaceae</taxon>
        <taxon>Novipirellula</taxon>
    </lineage>
</organism>
<reference evidence="2 3" key="1">
    <citation type="journal article" date="2013" name="Mar. Genomics">
        <title>Expression of sulfatases in Rhodopirellula baltica and the diversity of sulfatases in the genus Rhodopirellula.</title>
        <authorList>
            <person name="Wegner C.E."/>
            <person name="Richter-Heitmann T."/>
            <person name="Klindworth A."/>
            <person name="Klockow C."/>
            <person name="Richter M."/>
            <person name="Achstetter T."/>
            <person name="Glockner F.O."/>
            <person name="Harder J."/>
        </authorList>
    </citation>
    <scope>NUCLEOTIDE SEQUENCE [LARGE SCALE GENOMIC DNA]</scope>
    <source>
        <strain evidence="2 3">SM1</strain>
    </source>
</reference>
<evidence type="ECO:0000256" key="1">
    <source>
        <dbReference type="SAM" id="MobiDB-lite"/>
    </source>
</evidence>
<dbReference type="EMBL" id="ANOG01001011">
    <property type="protein sequence ID" value="EMI16009.1"/>
    <property type="molecule type" value="Genomic_DNA"/>
</dbReference>
<feature type="region of interest" description="Disordered" evidence="1">
    <location>
        <begin position="159"/>
        <end position="179"/>
    </location>
</feature>
<gene>
    <name evidence="2" type="ORF">RMSM_07067</name>
</gene>
<evidence type="ECO:0000313" key="2">
    <source>
        <dbReference type="EMBL" id="EMI16009.1"/>
    </source>
</evidence>
<proteinExistence type="predicted"/>